<organism evidence="2 3">
    <name type="scientific">Paenibacillus lemnae</name>
    <dbReference type="NCBI Taxonomy" id="1330551"/>
    <lineage>
        <taxon>Bacteria</taxon>
        <taxon>Bacillati</taxon>
        <taxon>Bacillota</taxon>
        <taxon>Bacilli</taxon>
        <taxon>Bacillales</taxon>
        <taxon>Paenibacillaceae</taxon>
        <taxon>Paenibacillus</taxon>
    </lineage>
</organism>
<keyword evidence="3" id="KW-1185">Reference proteome</keyword>
<dbReference type="InterPro" id="IPR009526">
    <property type="entry name" value="DUF1146"/>
</dbReference>
<dbReference type="NCBIfam" id="TIGR02327">
    <property type="entry name" value="int_mem_ywzB"/>
    <property type="match status" value="1"/>
</dbReference>
<dbReference type="Proteomes" id="UP000565468">
    <property type="component" value="Unassembled WGS sequence"/>
</dbReference>
<evidence type="ECO:0000313" key="2">
    <source>
        <dbReference type="EMBL" id="NMO94561.1"/>
    </source>
</evidence>
<dbReference type="RefSeq" id="WP_169503240.1">
    <property type="nucleotide sequence ID" value="NZ_JABBPN010000001.1"/>
</dbReference>
<dbReference type="EMBL" id="JABBPN010000001">
    <property type="protein sequence ID" value="NMO94561.1"/>
    <property type="molecule type" value="Genomic_DNA"/>
</dbReference>
<evidence type="ECO:0000313" key="3">
    <source>
        <dbReference type="Proteomes" id="UP000565468"/>
    </source>
</evidence>
<keyword evidence="1" id="KW-0812">Transmembrane</keyword>
<keyword evidence="1" id="KW-0472">Membrane</keyword>
<sequence length="86" mass="9725">MNHQDISNTVTSAVGVNGFISIVVTLICIALAWWALQTLKLDLVIRNPKSPQGRLLHVLLAVVLGRFVADFLIDYLIWSQMIRYIF</sequence>
<dbReference type="Pfam" id="PF06612">
    <property type="entry name" value="DUF1146"/>
    <property type="match status" value="1"/>
</dbReference>
<dbReference type="AlphaFoldDB" id="A0A848M2T1"/>
<name>A0A848M2T1_PAELE</name>
<protein>
    <submittedName>
        <fullName evidence="2">DUF1146 domain-containing protein</fullName>
    </submittedName>
</protein>
<feature type="transmembrane region" description="Helical" evidence="1">
    <location>
        <begin position="12"/>
        <end position="35"/>
    </location>
</feature>
<accession>A0A848M2T1</accession>
<proteinExistence type="predicted"/>
<evidence type="ECO:0000256" key="1">
    <source>
        <dbReference type="SAM" id="Phobius"/>
    </source>
</evidence>
<keyword evidence="1" id="KW-1133">Transmembrane helix</keyword>
<feature type="transmembrane region" description="Helical" evidence="1">
    <location>
        <begin position="55"/>
        <end position="78"/>
    </location>
</feature>
<comment type="caution">
    <text evidence="2">The sequence shown here is derived from an EMBL/GenBank/DDBJ whole genome shotgun (WGS) entry which is preliminary data.</text>
</comment>
<reference evidence="2 3" key="1">
    <citation type="submission" date="2020-04" db="EMBL/GenBank/DDBJ databases">
        <title>Paenibacillus algicola sp. nov., a novel marine bacterium producing alginate lyase.</title>
        <authorList>
            <person name="Huang H."/>
        </authorList>
    </citation>
    <scope>NUCLEOTIDE SEQUENCE [LARGE SCALE GENOMIC DNA]</scope>
    <source>
        <strain evidence="2 3">L7-75</strain>
    </source>
</reference>
<gene>
    <name evidence="2" type="ORF">HII30_02000</name>
</gene>